<accession>A0A158EY10</accession>
<evidence type="ECO:0000313" key="1">
    <source>
        <dbReference type="EMBL" id="SAL12437.1"/>
    </source>
</evidence>
<dbReference type="OrthoDB" id="9990748at2"/>
<dbReference type="AlphaFoldDB" id="A0A158EY10"/>
<reference evidence="1" key="1">
    <citation type="submission" date="2016-01" db="EMBL/GenBank/DDBJ databases">
        <authorList>
            <person name="Peeters C."/>
        </authorList>
    </citation>
    <scope>NUCLEOTIDE SEQUENCE [LARGE SCALE GENOMIC DNA]</scope>
    <source>
        <strain evidence="1">LMG 22940</strain>
    </source>
</reference>
<gene>
    <name evidence="1" type="ORF">AWB68_00104</name>
</gene>
<proteinExistence type="predicted"/>
<comment type="caution">
    <text evidence="1">The sequence shown here is derived from an EMBL/GenBank/DDBJ whole genome shotgun (WGS) entry which is preliminary data.</text>
</comment>
<protein>
    <submittedName>
        <fullName evidence="1">Uncharacterized protein</fullName>
    </submittedName>
</protein>
<keyword evidence="2" id="KW-1185">Reference proteome</keyword>
<sequence length="82" mass="8858">MSAHSRKQRHVAAQDAHRIDDVAEPRIGATAEASLLHATHENRAVCQIHANFRQTQASRGVSVALAFHAPVSAALRSTVNKI</sequence>
<evidence type="ECO:0000313" key="2">
    <source>
        <dbReference type="Proteomes" id="UP000054770"/>
    </source>
</evidence>
<organism evidence="1 2">
    <name type="scientific">Caballeronia choica</name>
    <dbReference type="NCBI Taxonomy" id="326476"/>
    <lineage>
        <taxon>Bacteria</taxon>
        <taxon>Pseudomonadati</taxon>
        <taxon>Pseudomonadota</taxon>
        <taxon>Betaproteobacteria</taxon>
        <taxon>Burkholderiales</taxon>
        <taxon>Burkholderiaceae</taxon>
        <taxon>Caballeronia</taxon>
    </lineage>
</organism>
<dbReference type="RefSeq" id="WP_125482838.1">
    <property type="nucleotide sequence ID" value="NZ_FCON02000001.1"/>
</dbReference>
<dbReference type="EMBL" id="FCON02000001">
    <property type="protein sequence ID" value="SAL12437.1"/>
    <property type="molecule type" value="Genomic_DNA"/>
</dbReference>
<name>A0A158EY10_9BURK</name>
<dbReference type="Proteomes" id="UP000054770">
    <property type="component" value="Unassembled WGS sequence"/>
</dbReference>